<dbReference type="Proteomes" id="UP001163321">
    <property type="component" value="Chromosome 1"/>
</dbReference>
<protein>
    <submittedName>
        <fullName evidence="1">Uncharacterized protein</fullName>
    </submittedName>
</protein>
<dbReference type="EMBL" id="CM047580">
    <property type="protein sequence ID" value="KAI9921569.1"/>
    <property type="molecule type" value="Genomic_DNA"/>
</dbReference>
<name>A0ACC0WS52_9STRA</name>
<organism evidence="1 2">
    <name type="scientific">Peronosclerospora sorghi</name>
    <dbReference type="NCBI Taxonomy" id="230839"/>
    <lineage>
        <taxon>Eukaryota</taxon>
        <taxon>Sar</taxon>
        <taxon>Stramenopiles</taxon>
        <taxon>Oomycota</taxon>
        <taxon>Peronosporomycetes</taxon>
        <taxon>Peronosporales</taxon>
        <taxon>Peronosporaceae</taxon>
        <taxon>Peronosclerospora</taxon>
    </lineage>
</organism>
<keyword evidence="2" id="KW-1185">Reference proteome</keyword>
<gene>
    <name evidence="1" type="ORF">PsorP6_001368</name>
</gene>
<accession>A0ACC0WS52</accession>
<comment type="caution">
    <text evidence="1">The sequence shown here is derived from an EMBL/GenBank/DDBJ whole genome shotgun (WGS) entry which is preliminary data.</text>
</comment>
<evidence type="ECO:0000313" key="2">
    <source>
        <dbReference type="Proteomes" id="UP001163321"/>
    </source>
</evidence>
<proteinExistence type="predicted"/>
<evidence type="ECO:0000313" key="1">
    <source>
        <dbReference type="EMBL" id="KAI9921569.1"/>
    </source>
</evidence>
<sequence length="337" mass="38734">MVAELVRDQVYLKASYDLLDLYRSLREDSRNVTSNGILLKQNAREQLTNALNAYFPREQPWTEGQVAVKFKNLRSAYVELIWLKSQPGFRRDGVGLSDEWWKNVKTIRPKAHVFRGKLPWIYEEKMKAIVGEYQAKRDQLQGWVATDEEEQEKEDKENQQRKLEPTGERREEEEVEVEDDIDEEETVSIVHPSDDIKGSAFSLHYKRKRQDDASRNSEAQTLGRRLEGKGVDYRLLAKSVEESSVAAAGMVRGFQDIITMFQEEAARCRALEQQEAQDGKGLSSIEGEGRMLLAIAKSLEHSTRATADMAKGYRDLVSAYVRETADIEARRQPEPEF</sequence>
<reference evidence="1 2" key="1">
    <citation type="journal article" date="2022" name="bioRxiv">
        <title>The genome of the oomycete Peronosclerospora sorghi, a cosmopolitan pathogen of maize and sorghum, is inflated with dispersed pseudogenes.</title>
        <authorList>
            <person name="Fletcher K."/>
            <person name="Martin F."/>
            <person name="Isakeit T."/>
            <person name="Cavanaugh K."/>
            <person name="Magill C."/>
            <person name="Michelmore R."/>
        </authorList>
    </citation>
    <scope>NUCLEOTIDE SEQUENCE [LARGE SCALE GENOMIC DNA]</scope>
    <source>
        <strain evidence="1">P6</strain>
    </source>
</reference>